<dbReference type="AlphaFoldDB" id="J1GTR3"/>
<keyword evidence="3" id="KW-1185">Reference proteome</keyword>
<dbReference type="eggNOG" id="COG0467">
    <property type="taxonomic scope" value="Bacteria"/>
</dbReference>
<comment type="caution">
    <text evidence="2">The sequence shown here is derived from an EMBL/GenBank/DDBJ whole genome shotgun (WGS) entry which is preliminary data.</text>
</comment>
<protein>
    <submittedName>
        <fullName evidence="2">PF13195 family protein</fullName>
    </submittedName>
</protein>
<evidence type="ECO:0000256" key="1">
    <source>
        <dbReference type="SAM" id="MobiDB-lite"/>
    </source>
</evidence>
<feature type="compositionally biased region" description="Low complexity" evidence="1">
    <location>
        <begin position="572"/>
        <end position="595"/>
    </location>
</feature>
<organism evidence="2 3">
    <name type="scientific">Actinomyces massiliensis F0489</name>
    <dbReference type="NCBI Taxonomy" id="1125718"/>
    <lineage>
        <taxon>Bacteria</taxon>
        <taxon>Bacillati</taxon>
        <taxon>Actinomycetota</taxon>
        <taxon>Actinomycetes</taxon>
        <taxon>Actinomycetales</taxon>
        <taxon>Actinomycetaceae</taxon>
        <taxon>Actinomyces</taxon>
    </lineage>
</organism>
<dbReference type="EMBL" id="AKFT01000221">
    <property type="protein sequence ID" value="EJF36410.1"/>
    <property type="molecule type" value="Genomic_DNA"/>
</dbReference>
<gene>
    <name evidence="2" type="ORF">HMPREF1318_2239</name>
</gene>
<dbReference type="InterPro" id="IPR025103">
    <property type="entry name" value="DUF4011"/>
</dbReference>
<feature type="non-terminal residue" evidence="2">
    <location>
        <position position="765"/>
    </location>
</feature>
<reference evidence="2 3" key="1">
    <citation type="submission" date="2012-05" db="EMBL/GenBank/DDBJ databases">
        <authorList>
            <person name="Harkins D.M."/>
            <person name="Madupu R."/>
            <person name="Durkin A.S."/>
            <person name="Torralba M."/>
            <person name="Methe B."/>
            <person name="Sutton G.G."/>
            <person name="Nelson K.E."/>
        </authorList>
    </citation>
    <scope>NUCLEOTIDE SEQUENCE [LARGE SCALE GENOMIC DNA]</scope>
    <source>
        <strain evidence="2 3">F0489</strain>
    </source>
</reference>
<dbReference type="Pfam" id="PF13195">
    <property type="entry name" value="DUF4011"/>
    <property type="match status" value="1"/>
</dbReference>
<dbReference type="OrthoDB" id="9757917at2"/>
<evidence type="ECO:0000313" key="3">
    <source>
        <dbReference type="Proteomes" id="UP000002941"/>
    </source>
</evidence>
<accession>J1GTR3</accession>
<dbReference type="RefSeq" id="WP_008733993.1">
    <property type="nucleotide sequence ID" value="NZ_AKFT01000221.1"/>
</dbReference>
<feature type="region of interest" description="Disordered" evidence="1">
    <location>
        <begin position="536"/>
        <end position="597"/>
    </location>
</feature>
<evidence type="ECO:0000313" key="2">
    <source>
        <dbReference type="EMBL" id="EJF36410.1"/>
    </source>
</evidence>
<sequence>MKLNNRDLVLRGLLGVLPPHLERYLRATLGNRCTPERLRLLLGGNGSGSASDLPDLADLSTQIRILTARGADGRYLVTLPRGLGSKLHEVRHVRNEAVHGGDFDADRTLAALVAVNEVLRLIGADSGRAEIRELIAAIDSGRGAGGDPLDAVGIEVECVPVISYAHAVAGAAPMVSVRLSLAKGPGPRDAGSNSPVLAADDQQRQTLAVGARVSQATPPGALEVTLTLIEDNGGRQIAEPWHLTWDTSHPVLSATCDMTLDRASLLQVDQPGAAHVRIDLRTADTADGATAVRRLPGLTVLPPRQWRLGGGGRWAGAALATFVQPDQAAIGALAAEALRLVRRDENAENADPDGSPGPDALAVAACAALRDRRVMIKAVSDPWQAGSHPIRTASGLLEACTGSVLDIAVLLAGVLERLGVVPVLLLAPKAVFLGYRRPQGDQGDQEDADGEPHVSAQDAADLIQRGVMGMIDPDLAVGASIAVLHELPDTVRSVALETLPDLTLAVPLDVARADGAEPQPMLDRDEHDVVIELAASTRPGSPDDASVLAPDAPDAPEADRSSAEDEPDSGPDSDSGSDAGSDSGSEPASAAAEALPAPPAVAEWKRNLLDLSRRNPLINRPMHDSIELMVEPDLLGRLESLINAGDLVVLRSMYDAVDDASADAGDQGALLTEQRTVCIDLPAEECARRLQTMAASARTTLVETGANNLYLTLGSLVWCIDGYWVRSPLILIPVNLEQEGDTYGIVLDEAEASTPNHSLLARFKV</sequence>
<name>J1GTR3_9ACTO</name>
<dbReference type="Proteomes" id="UP000002941">
    <property type="component" value="Unassembled WGS sequence"/>
</dbReference>
<proteinExistence type="predicted"/>